<name>A0A397BPF9_APHAT</name>
<feature type="domain" description="ATPase AAA-type core" evidence="1">
    <location>
        <begin position="308"/>
        <end position="420"/>
    </location>
</feature>
<evidence type="ECO:0000259" key="1">
    <source>
        <dbReference type="Pfam" id="PF00004"/>
    </source>
</evidence>
<gene>
    <name evidence="2" type="ORF">DYB25_000742</name>
</gene>
<dbReference type="PANTHER" id="PTHR23077:SF9">
    <property type="entry name" value="PEROXISOMAL ATPASE PEX6"/>
    <property type="match status" value="1"/>
</dbReference>
<dbReference type="GO" id="GO:0005524">
    <property type="term" value="F:ATP binding"/>
    <property type="evidence" value="ECO:0007669"/>
    <property type="project" value="InterPro"/>
</dbReference>
<comment type="caution">
    <text evidence="2">The sequence shown here is derived from an EMBL/GenBank/DDBJ whole genome shotgun (WGS) entry which is preliminary data.</text>
</comment>
<dbReference type="GO" id="GO:0005829">
    <property type="term" value="C:cytosol"/>
    <property type="evidence" value="ECO:0007669"/>
    <property type="project" value="TreeGrafter"/>
</dbReference>
<evidence type="ECO:0000313" key="3">
    <source>
        <dbReference type="Proteomes" id="UP000266239"/>
    </source>
</evidence>
<accession>A0A397BPF9</accession>
<dbReference type="Pfam" id="PF00004">
    <property type="entry name" value="AAA"/>
    <property type="match status" value="2"/>
</dbReference>
<dbReference type="PANTHER" id="PTHR23077">
    <property type="entry name" value="AAA-FAMILY ATPASE"/>
    <property type="match status" value="1"/>
</dbReference>
<reference evidence="2 3" key="1">
    <citation type="submission" date="2018-08" db="EMBL/GenBank/DDBJ databases">
        <title>Aphanomyces genome sequencing and annotation.</title>
        <authorList>
            <person name="Minardi D."/>
            <person name="Oidtmann B."/>
            <person name="Van Der Giezen M."/>
            <person name="Studholme D.J."/>
        </authorList>
    </citation>
    <scope>NUCLEOTIDE SEQUENCE [LARGE SCALE GENOMIC DNA]</scope>
    <source>
        <strain evidence="2 3">Yx</strain>
    </source>
</reference>
<organism evidence="2 3">
    <name type="scientific">Aphanomyces astaci</name>
    <name type="common">Crayfish plague agent</name>
    <dbReference type="NCBI Taxonomy" id="112090"/>
    <lineage>
        <taxon>Eukaryota</taxon>
        <taxon>Sar</taxon>
        <taxon>Stramenopiles</taxon>
        <taxon>Oomycota</taxon>
        <taxon>Saprolegniomycetes</taxon>
        <taxon>Saprolegniales</taxon>
        <taxon>Verrucalvaceae</taxon>
        <taxon>Aphanomyces</taxon>
    </lineage>
</organism>
<dbReference type="VEuPathDB" id="FungiDB:H257_05286"/>
<dbReference type="GO" id="GO:0016558">
    <property type="term" value="P:protein import into peroxisome matrix"/>
    <property type="evidence" value="ECO:0007669"/>
    <property type="project" value="TreeGrafter"/>
</dbReference>
<dbReference type="GO" id="GO:0016887">
    <property type="term" value="F:ATP hydrolysis activity"/>
    <property type="evidence" value="ECO:0007669"/>
    <property type="project" value="InterPro"/>
</dbReference>
<dbReference type="Gene3D" id="3.40.50.300">
    <property type="entry name" value="P-loop containing nucleotide triphosphate hydrolases"/>
    <property type="match status" value="2"/>
</dbReference>
<proteinExistence type="predicted"/>
<feature type="domain" description="ATPase AAA-type core" evidence="1">
    <location>
        <begin position="500"/>
        <end position="547"/>
    </location>
</feature>
<dbReference type="AlphaFoldDB" id="A0A397BPF9"/>
<dbReference type="Proteomes" id="UP000266239">
    <property type="component" value="Unassembled WGS sequence"/>
</dbReference>
<dbReference type="Gene3D" id="1.10.8.60">
    <property type="match status" value="1"/>
</dbReference>
<dbReference type="InterPro" id="IPR003959">
    <property type="entry name" value="ATPase_AAA_core"/>
</dbReference>
<dbReference type="EMBL" id="QUTA01003434">
    <property type="protein sequence ID" value="RHY23574.1"/>
    <property type="molecule type" value="Genomic_DNA"/>
</dbReference>
<evidence type="ECO:0000313" key="2">
    <source>
        <dbReference type="EMBL" id="RHY23574.1"/>
    </source>
</evidence>
<protein>
    <recommendedName>
        <fullName evidence="1">ATPase AAA-type core domain-containing protein</fullName>
    </recommendedName>
</protein>
<dbReference type="InterPro" id="IPR050168">
    <property type="entry name" value="AAA_ATPase_domain"/>
</dbReference>
<dbReference type="InterPro" id="IPR027417">
    <property type="entry name" value="P-loop_NTPase"/>
</dbReference>
<dbReference type="SUPFAM" id="SSF52540">
    <property type="entry name" value="P-loop containing nucleoside triphosphate hydrolases"/>
    <property type="match status" value="2"/>
</dbReference>
<dbReference type="GO" id="GO:0005778">
    <property type="term" value="C:peroxisomal membrane"/>
    <property type="evidence" value="ECO:0007669"/>
    <property type="project" value="TreeGrafter"/>
</dbReference>
<sequence>MSALWCSSFTRLASASTSGLTESLGDDALTLRMYLLDHVDLFPAVTSIPSDSNAVVVLSLANLRRLGLVSHSLVTVRHGDLAHVAQVQLQLHVADDIMYMSPFLAHNLQCVETADVVVEPHTTYPRMQAMPPTASRVEIAPILSNASSSSARDESHVVHALHAFFATPRLVQHGDIFGVPVVGTYPEKHSTPHLLEPSCSSTDVPVIVHADVVLFRVQAMTWHDDGPPCSSTTSPLALTVLKASTTVVQTPATATRLLHERQLRQYALSAMAAAAPLPAVPPSIYPHHMQKLIEWLHPTTVSLPISIALSGVAGSGKKTLLYNAANALGLFVLEVAFAELTSTSELQLLDNVHLVMQKAKSMAPCILFLNRFFVTEKDNDEAALRLSAALTAACLTQDNMHQVPVVVAVEDLSDVPALVRQGFMYELVLEAPSELDRVAILKHLTASVSLHPIADATSYCLEALATGDIGLLPDLAQLQPTHFDHAIQHQQTKTSLGLGSPPGTGKTLLAKAIATECNMNFISVKGPELLDMYIGESEKNVRHVFQMDDVYSARPLHVATVLDTMSPDELQVQVTHGHFASALPHVVPSVSASELAHYEKLRVQFSSLASTQ</sequence>